<organism evidence="3 4">
    <name type="scientific">Aristolochia fimbriata</name>
    <name type="common">White veined hardy Dutchman's pipe vine</name>
    <dbReference type="NCBI Taxonomy" id="158543"/>
    <lineage>
        <taxon>Eukaryota</taxon>
        <taxon>Viridiplantae</taxon>
        <taxon>Streptophyta</taxon>
        <taxon>Embryophyta</taxon>
        <taxon>Tracheophyta</taxon>
        <taxon>Spermatophyta</taxon>
        <taxon>Magnoliopsida</taxon>
        <taxon>Magnoliidae</taxon>
        <taxon>Piperales</taxon>
        <taxon>Aristolochiaceae</taxon>
        <taxon>Aristolochia</taxon>
    </lineage>
</organism>
<dbReference type="PANTHER" id="PTHR34553:SF4">
    <property type="entry name" value="G1_S-SPECIFIC CYCLIN-E PROTEIN"/>
    <property type="match status" value="1"/>
</dbReference>
<proteinExistence type="predicted"/>
<evidence type="ECO:0000256" key="1">
    <source>
        <dbReference type="SAM" id="MobiDB-lite"/>
    </source>
</evidence>
<evidence type="ECO:0000256" key="2">
    <source>
        <dbReference type="SAM" id="Phobius"/>
    </source>
</evidence>
<name>A0AAV7FCX0_ARIFI</name>
<feature type="region of interest" description="Disordered" evidence="1">
    <location>
        <begin position="720"/>
        <end position="742"/>
    </location>
</feature>
<reference evidence="3 4" key="1">
    <citation type="submission" date="2021-07" db="EMBL/GenBank/DDBJ databases">
        <title>The Aristolochia fimbriata genome: insights into angiosperm evolution, floral development and chemical biosynthesis.</title>
        <authorList>
            <person name="Jiao Y."/>
        </authorList>
    </citation>
    <scope>NUCLEOTIDE SEQUENCE [LARGE SCALE GENOMIC DNA]</scope>
    <source>
        <strain evidence="3">IBCAS-2021</strain>
        <tissue evidence="3">Leaf</tissue>
    </source>
</reference>
<keyword evidence="2" id="KW-0472">Membrane</keyword>
<gene>
    <name evidence="3" type="ORF">H6P81_003486</name>
</gene>
<feature type="transmembrane region" description="Helical" evidence="2">
    <location>
        <begin position="331"/>
        <end position="349"/>
    </location>
</feature>
<protein>
    <submittedName>
        <fullName evidence="3">Uncharacterized protein</fullName>
    </submittedName>
</protein>
<evidence type="ECO:0000313" key="3">
    <source>
        <dbReference type="EMBL" id="KAG9458978.1"/>
    </source>
</evidence>
<keyword evidence="2" id="KW-1133">Transmembrane helix</keyword>
<evidence type="ECO:0000313" key="4">
    <source>
        <dbReference type="Proteomes" id="UP000825729"/>
    </source>
</evidence>
<sequence>METLPDIYPLSSLQIGDIQSYLSRIFLYFAPTSKRLYVLVDNRPWLMNKNRKTTILWQLMVIKYRMSPFINTRRLTQIPDSGRNTLVSQCLMSNSSAIKKLYKWFSVIDAAKWRRNTLFSVMDLCKSLHGFLVFEVAWKDVRGINYLSELQTDTSMALEVKSMKKWDFLSIDHALNCISLWFSGTPSETQVLSYNLKQLYRMNGHVGCTRDLCKELHFDKKLILEASEDTFFDVAEDISKVDNHLNDGELQQQEKVSVHPVEESCVSSTQYKDTLLLFRFSNGHLPFKLKKIITSDTRLLTLLESGLPSWVIFFQSYPIFCHLYRPWMRPLARTLYFLISLATVMIGFYDLYKNVPLLKSTASGLMGPLFDWIEAWEMISRIRYLGTMLFLHNLEKAVRWVMRIFRIMQPIVTLVTKPLKEPLMEVFDIMLPAWNFFSDTGELYLSTIWITLESSCCSVIDFLEVLFSPFGFLYEYMWITATTVYPLVCYIYTILLVPFQFALTLLSYATSIFSEVYELLKDACQSIVAVVQLTSLVNVKPSGHGVSIWKSISKDLFQQVFGATRSIINGLVAFLATCNRHRLSIYNHMQDYRYRIARLLNLSTYSCSCRQFEMIEYPHMVELNECNRCRLTYKLQTLSTTVYSVHSKEGNEICGRQVVRICYKEPFQIETVADLLKGVPLTVFRLSILKIETYSRPLQEHSLFQHFQAEEDETAMGATTLSLNDARDERKPLPYSTDEEEENDDDLFEIDIATVDKFARTQRQRFGSVTASRNVLLANCLLPVADVSIAVPSSLSPLALAKGDGVQWIRELRGLKGLLFHSNNTRQRTSFADSVLPSGFTLDRQSCYSLVLNTHENTFNV</sequence>
<dbReference type="AlphaFoldDB" id="A0AAV7FCX0"/>
<dbReference type="EMBL" id="JAINDJ010000002">
    <property type="protein sequence ID" value="KAG9458978.1"/>
    <property type="molecule type" value="Genomic_DNA"/>
</dbReference>
<dbReference type="Proteomes" id="UP000825729">
    <property type="component" value="Unassembled WGS sequence"/>
</dbReference>
<accession>A0AAV7FCX0</accession>
<comment type="caution">
    <text evidence="3">The sequence shown here is derived from an EMBL/GenBank/DDBJ whole genome shotgun (WGS) entry which is preliminary data.</text>
</comment>
<feature type="transmembrane region" description="Helical" evidence="2">
    <location>
        <begin position="476"/>
        <end position="497"/>
    </location>
</feature>
<keyword evidence="4" id="KW-1185">Reference proteome</keyword>
<dbReference type="PANTHER" id="PTHR34553">
    <property type="entry name" value="OS05G0597400 PROTEIN"/>
    <property type="match status" value="1"/>
</dbReference>
<keyword evidence="2" id="KW-0812">Transmembrane</keyword>